<keyword evidence="5" id="KW-1185">Reference proteome</keyword>
<dbReference type="InterPro" id="IPR000960">
    <property type="entry name" value="Flavin_mOase"/>
</dbReference>
<reference evidence="4" key="1">
    <citation type="journal article" date="2021" name="Nat. Commun.">
        <title>Genetic determinants of endophytism in the Arabidopsis root mycobiome.</title>
        <authorList>
            <person name="Mesny F."/>
            <person name="Miyauchi S."/>
            <person name="Thiergart T."/>
            <person name="Pickel B."/>
            <person name="Atanasova L."/>
            <person name="Karlsson M."/>
            <person name="Huettel B."/>
            <person name="Barry K.W."/>
            <person name="Haridas S."/>
            <person name="Chen C."/>
            <person name="Bauer D."/>
            <person name="Andreopoulos W."/>
            <person name="Pangilinan J."/>
            <person name="LaButti K."/>
            <person name="Riley R."/>
            <person name="Lipzen A."/>
            <person name="Clum A."/>
            <person name="Drula E."/>
            <person name="Henrissat B."/>
            <person name="Kohler A."/>
            <person name="Grigoriev I.V."/>
            <person name="Martin F.M."/>
            <person name="Hacquard S."/>
        </authorList>
    </citation>
    <scope>NUCLEOTIDE SEQUENCE</scope>
    <source>
        <strain evidence="4">MPI-CAGE-CH-0243</strain>
    </source>
</reference>
<dbReference type="EMBL" id="JAGMWT010000005">
    <property type="protein sequence ID" value="KAH7128109.1"/>
    <property type="molecule type" value="Genomic_DNA"/>
</dbReference>
<accession>A0A9P9DXE0</accession>
<dbReference type="Pfam" id="PF13738">
    <property type="entry name" value="Pyr_redox_3"/>
    <property type="match status" value="1"/>
</dbReference>
<dbReference type="GO" id="GO:0004497">
    <property type="term" value="F:monooxygenase activity"/>
    <property type="evidence" value="ECO:0007669"/>
    <property type="project" value="UniProtKB-KW"/>
</dbReference>
<gene>
    <name evidence="4" type="ORF">B0J11DRAFT_431305</name>
</gene>
<dbReference type="GO" id="GO:0050661">
    <property type="term" value="F:NADP binding"/>
    <property type="evidence" value="ECO:0007669"/>
    <property type="project" value="InterPro"/>
</dbReference>
<keyword evidence="4" id="KW-0503">Monooxygenase</keyword>
<dbReference type="Gene3D" id="3.50.50.60">
    <property type="entry name" value="FAD/NAD(P)-binding domain"/>
    <property type="match status" value="2"/>
</dbReference>
<dbReference type="Proteomes" id="UP000700596">
    <property type="component" value="Unassembled WGS sequence"/>
</dbReference>
<protein>
    <submittedName>
        <fullName evidence="4">Flavin-binding monooxygenase-like protein-like protein</fullName>
    </submittedName>
</protein>
<keyword evidence="2" id="KW-0274">FAD</keyword>
<evidence type="ECO:0000256" key="2">
    <source>
        <dbReference type="ARBA" id="ARBA00022827"/>
    </source>
</evidence>
<evidence type="ECO:0000256" key="3">
    <source>
        <dbReference type="ARBA" id="ARBA00023002"/>
    </source>
</evidence>
<dbReference type="GO" id="GO:0050660">
    <property type="term" value="F:flavin adenine dinucleotide binding"/>
    <property type="evidence" value="ECO:0007669"/>
    <property type="project" value="InterPro"/>
</dbReference>
<keyword evidence="1" id="KW-0285">Flavoprotein</keyword>
<keyword evidence="3" id="KW-0560">Oxidoreductase</keyword>
<name>A0A9P9DXE0_9PLEO</name>
<dbReference type="InterPro" id="IPR050346">
    <property type="entry name" value="FMO-like"/>
</dbReference>
<proteinExistence type="predicted"/>
<evidence type="ECO:0000313" key="5">
    <source>
        <dbReference type="Proteomes" id="UP000700596"/>
    </source>
</evidence>
<organism evidence="4 5">
    <name type="scientific">Dendryphion nanum</name>
    <dbReference type="NCBI Taxonomy" id="256645"/>
    <lineage>
        <taxon>Eukaryota</taxon>
        <taxon>Fungi</taxon>
        <taxon>Dikarya</taxon>
        <taxon>Ascomycota</taxon>
        <taxon>Pezizomycotina</taxon>
        <taxon>Dothideomycetes</taxon>
        <taxon>Pleosporomycetidae</taxon>
        <taxon>Pleosporales</taxon>
        <taxon>Torulaceae</taxon>
        <taxon>Dendryphion</taxon>
    </lineage>
</organism>
<dbReference type="AlphaFoldDB" id="A0A9P9DXE0"/>
<sequence length="562" mass="63662">MESRQFDLVIVGAGLSGIISAQRYLDVHPSADIAILEKEQDVGGVFTKRRGFDNFWTQWTSGLSGFSDHRMRPPSKKDSRNDFYKSAHVTEYLEDYVERESDERRLRDRIFFNLHVYSIAKVSMTWSIKCVDTKGIRSMFSSPKIIIATGLSSLPYIPAFIGKDMFGAPIIHSFDFGAHLSLLRASPSTTRITVLGSGKSSVDMVYECAKSGKKVDWIIRISDNKPSCLRRRQSTFQATSSVAHTRFVSAASPSIFSAKTALTQFLHQNTIGNRLLRSRNIKVKNKFRKEARKHVHKRCKSSGPRNLDYDAPLFWEQNHPDFPLIAKYVTIHFDDVASLAPGHVRLASGKNIPCDTMLCGTGWKPGLSFFDNETLIRLGLPHDLSMSPRLKRVKWAILDSEAERQVLKKLPLLAESPTQPSDHDRPLTPYRLYQGIAPISDASILFISHLHAGNKIFSAEAQAMWAVALFDGNIKLPSVAEMERSVAQWVAYIRRRYSGSALLGNNITMDTVPYADRLLDEMGLKDHRRGKGWRRYWFEPVGEKDLGRAWKEYLSKYAEKKA</sequence>
<dbReference type="InterPro" id="IPR036188">
    <property type="entry name" value="FAD/NAD-bd_sf"/>
</dbReference>
<dbReference type="PANTHER" id="PTHR23023">
    <property type="entry name" value="DIMETHYLANILINE MONOOXYGENASE"/>
    <property type="match status" value="1"/>
</dbReference>
<dbReference type="PRINTS" id="PR00370">
    <property type="entry name" value="FMOXYGENASE"/>
</dbReference>
<dbReference type="OrthoDB" id="2915840at2759"/>
<evidence type="ECO:0000256" key="1">
    <source>
        <dbReference type="ARBA" id="ARBA00022630"/>
    </source>
</evidence>
<dbReference type="SUPFAM" id="SSF51905">
    <property type="entry name" value="FAD/NAD(P)-binding domain"/>
    <property type="match status" value="2"/>
</dbReference>
<evidence type="ECO:0000313" key="4">
    <source>
        <dbReference type="EMBL" id="KAH7128109.1"/>
    </source>
</evidence>
<comment type="caution">
    <text evidence="4">The sequence shown here is derived from an EMBL/GenBank/DDBJ whole genome shotgun (WGS) entry which is preliminary data.</text>
</comment>